<dbReference type="InterPro" id="IPR013087">
    <property type="entry name" value="Znf_C2H2_type"/>
</dbReference>
<dbReference type="SMART" id="SM00355">
    <property type="entry name" value="ZnF_C2H2"/>
    <property type="match status" value="1"/>
</dbReference>
<dbReference type="EMBL" id="JAEFBK010000013">
    <property type="protein sequence ID" value="KAG7532970.1"/>
    <property type="molecule type" value="Genomic_DNA"/>
</dbReference>
<evidence type="ECO:0000259" key="2">
    <source>
        <dbReference type="PROSITE" id="PS50157"/>
    </source>
</evidence>
<keyword evidence="1" id="KW-0863">Zinc-finger</keyword>
<keyword evidence="4" id="KW-1185">Reference proteome</keyword>
<keyword evidence="1" id="KW-0862">Zinc</keyword>
<dbReference type="AlphaFoldDB" id="A0A8T1XMG7"/>
<dbReference type="PROSITE" id="PS00028">
    <property type="entry name" value="ZINC_FINGER_C2H2_1"/>
    <property type="match status" value="1"/>
</dbReference>
<keyword evidence="1" id="KW-0479">Metal-binding</keyword>
<dbReference type="PROSITE" id="PS50157">
    <property type="entry name" value="ZINC_FINGER_C2H2_2"/>
    <property type="match status" value="1"/>
</dbReference>
<organism evidence="3 4">
    <name type="scientific">Arabidopsis thaliana x Arabidopsis arenosa</name>
    <dbReference type="NCBI Taxonomy" id="1240361"/>
    <lineage>
        <taxon>Eukaryota</taxon>
        <taxon>Viridiplantae</taxon>
        <taxon>Streptophyta</taxon>
        <taxon>Embryophyta</taxon>
        <taxon>Tracheophyta</taxon>
        <taxon>Spermatophyta</taxon>
        <taxon>Magnoliopsida</taxon>
        <taxon>eudicotyledons</taxon>
        <taxon>Gunneridae</taxon>
        <taxon>Pentapetalae</taxon>
        <taxon>rosids</taxon>
        <taxon>malvids</taxon>
        <taxon>Brassicales</taxon>
        <taxon>Brassicaceae</taxon>
        <taxon>Camelineae</taxon>
        <taxon>Arabidopsis</taxon>
    </lineage>
</organism>
<proteinExistence type="predicted"/>
<protein>
    <submittedName>
        <fullName evidence="3">Zinc finger C2H2-type</fullName>
    </submittedName>
</protein>
<evidence type="ECO:0000313" key="4">
    <source>
        <dbReference type="Proteomes" id="UP000694240"/>
    </source>
</evidence>
<name>A0A8T1XMG7_9BRAS</name>
<evidence type="ECO:0000256" key="1">
    <source>
        <dbReference type="PROSITE-ProRule" id="PRU00042"/>
    </source>
</evidence>
<comment type="caution">
    <text evidence="3">The sequence shown here is derived from an EMBL/GenBank/DDBJ whole genome shotgun (WGS) entry which is preliminary data.</text>
</comment>
<feature type="domain" description="C2H2-type" evidence="2">
    <location>
        <begin position="222"/>
        <end position="249"/>
    </location>
</feature>
<evidence type="ECO:0000313" key="3">
    <source>
        <dbReference type="EMBL" id="KAG7532970.1"/>
    </source>
</evidence>
<dbReference type="Proteomes" id="UP000694240">
    <property type="component" value="Chromosome 13"/>
</dbReference>
<reference evidence="3 4" key="1">
    <citation type="submission" date="2020-12" db="EMBL/GenBank/DDBJ databases">
        <title>Concerted genomic and epigenomic changes stabilize Arabidopsis allopolyploids.</title>
        <authorList>
            <person name="Chen Z."/>
        </authorList>
    </citation>
    <scope>NUCLEOTIDE SEQUENCE [LARGE SCALE GENOMIC DNA]</scope>
    <source>
        <strain evidence="3">Allo738</strain>
        <tissue evidence="3">Leaf</tissue>
    </source>
</reference>
<sequence>MSFNLNRFNIYGDDFINHRMNHEDLFDSPPSFSSYQNSHASSFSFQINNSHMNYHMMRRNFDSFSGAKYFSIKNNSHITQISFTETITNRYTTIVPTNTLDNFQHEIKRVKRSMDSNTNIWNPIFYPQNFFDNQCQILNPTPLSVIYPRQHSAALHHLDFSSFTSKCNHVPHASRSSKKIFKPTNLFERTTYYVHSEEDEKSDDDQYDGRTHSIPYVKYGPYTCPKCNGVFDTSQRFAAHMLSHYNSETNKEKALRFRARNKRKYRKLMAGLKISKQRM</sequence>
<dbReference type="GO" id="GO:0008270">
    <property type="term" value="F:zinc ion binding"/>
    <property type="evidence" value="ECO:0007669"/>
    <property type="project" value="UniProtKB-KW"/>
</dbReference>
<accession>A0A8T1XMG7</accession>
<gene>
    <name evidence="3" type="ORF">ISN45_Aa08g006090</name>
</gene>